<dbReference type="PANTHER" id="PTHR33116">
    <property type="entry name" value="REVERSE TRANSCRIPTASE ZINC-BINDING DOMAIN-CONTAINING PROTEIN-RELATED-RELATED"/>
    <property type="match status" value="1"/>
</dbReference>
<dbReference type="EMBL" id="CP133620">
    <property type="protein sequence ID" value="WMV46580.1"/>
    <property type="molecule type" value="Genomic_DNA"/>
</dbReference>
<evidence type="ECO:0000259" key="1">
    <source>
        <dbReference type="PROSITE" id="PS50878"/>
    </source>
</evidence>
<dbReference type="InterPro" id="IPR026960">
    <property type="entry name" value="RVT-Znf"/>
</dbReference>
<keyword evidence="3" id="KW-1185">Reference proteome</keyword>
<dbReference type="Proteomes" id="UP001234989">
    <property type="component" value="Chromosome 9"/>
</dbReference>
<dbReference type="CDD" id="cd01650">
    <property type="entry name" value="RT_nLTR_like"/>
    <property type="match status" value="1"/>
</dbReference>
<gene>
    <name evidence="2" type="ORF">MTR67_039965</name>
</gene>
<sequence>MAFIKGRQIMDAALIAIECIDSRMKGGVAGLLCKLDIQKAYDHVNWAFLLNVLRQMGFGSKWLKWIEVCIKTVRFSILVNGEPVGFFASERGLRQGDPLSPFLFILAMEGFDSMMRIATQNRWIKGFQIGDRIGNGKEISHLLYTDDTIILCEPEAEQLNYIRLILILFEAVSGLRVNWGKSSLIAVKEVPQIQGLASILGCKVEKLSTTYLGMPLGSKHKALGIWDGILEKAEKKLSRWKAQYLSLGGRVILINSVLDSLPTYVMLLFPIPPIVIKKLDRLRRNILWKKGKEGEDKGYHLVKWNTVMLSKERGGLEIVSEPYGWGVWRSIRALWNSMEENVFLKVGNGNKIKFWRDGWIDQIPLSESFPDLFSICNNPETRVCESWTTQGWDLSFRRLLNDWEVDRVASFLGKLGGTNLVTNAPDRVIWKHNKDGKFTVNSAYKKDIQVGVRGYHHHWKSIWRGLIPTKVKCFTWLVIKRACLTQEVLQKKGKQLVPRCFLCNLTGEINNHLFLHCKFTAHIWGAVSQHHML</sequence>
<accession>A0AAF0ZR85</accession>
<proteinExistence type="predicted"/>
<dbReference type="Pfam" id="PF00078">
    <property type="entry name" value="RVT_1"/>
    <property type="match status" value="1"/>
</dbReference>
<protein>
    <recommendedName>
        <fullName evidence="1">Reverse transcriptase domain-containing protein</fullName>
    </recommendedName>
</protein>
<dbReference type="InterPro" id="IPR043502">
    <property type="entry name" value="DNA/RNA_pol_sf"/>
</dbReference>
<feature type="domain" description="Reverse transcriptase" evidence="1">
    <location>
        <begin position="1"/>
        <end position="216"/>
    </location>
</feature>
<dbReference type="Pfam" id="PF13966">
    <property type="entry name" value="zf-RVT"/>
    <property type="match status" value="1"/>
</dbReference>
<name>A0AAF0ZR85_SOLVR</name>
<organism evidence="2 3">
    <name type="scientific">Solanum verrucosum</name>
    <dbReference type="NCBI Taxonomy" id="315347"/>
    <lineage>
        <taxon>Eukaryota</taxon>
        <taxon>Viridiplantae</taxon>
        <taxon>Streptophyta</taxon>
        <taxon>Embryophyta</taxon>
        <taxon>Tracheophyta</taxon>
        <taxon>Spermatophyta</taxon>
        <taxon>Magnoliopsida</taxon>
        <taxon>eudicotyledons</taxon>
        <taxon>Gunneridae</taxon>
        <taxon>Pentapetalae</taxon>
        <taxon>asterids</taxon>
        <taxon>lamiids</taxon>
        <taxon>Solanales</taxon>
        <taxon>Solanaceae</taxon>
        <taxon>Solanoideae</taxon>
        <taxon>Solaneae</taxon>
        <taxon>Solanum</taxon>
    </lineage>
</organism>
<dbReference type="AlphaFoldDB" id="A0AAF0ZR85"/>
<dbReference type="PANTHER" id="PTHR33116:SF85">
    <property type="entry name" value="REVERSE TRANSCRIPTASE ZINC-BINDING DOMAIN-CONTAINING PROTEIN"/>
    <property type="match status" value="1"/>
</dbReference>
<dbReference type="InterPro" id="IPR000477">
    <property type="entry name" value="RT_dom"/>
</dbReference>
<evidence type="ECO:0000313" key="2">
    <source>
        <dbReference type="EMBL" id="WMV46580.1"/>
    </source>
</evidence>
<evidence type="ECO:0000313" key="3">
    <source>
        <dbReference type="Proteomes" id="UP001234989"/>
    </source>
</evidence>
<dbReference type="PROSITE" id="PS50878">
    <property type="entry name" value="RT_POL"/>
    <property type="match status" value="1"/>
</dbReference>
<reference evidence="2" key="1">
    <citation type="submission" date="2023-08" db="EMBL/GenBank/DDBJ databases">
        <title>A de novo genome assembly of Solanum verrucosum Schlechtendal, a Mexican diploid species geographically isolated from the other diploid A-genome species in potato relatives.</title>
        <authorList>
            <person name="Hosaka K."/>
        </authorList>
    </citation>
    <scope>NUCLEOTIDE SEQUENCE</scope>
    <source>
        <tissue evidence="2">Young leaves</tissue>
    </source>
</reference>
<dbReference type="SUPFAM" id="SSF56672">
    <property type="entry name" value="DNA/RNA polymerases"/>
    <property type="match status" value="1"/>
</dbReference>